<dbReference type="GO" id="GO:0016020">
    <property type="term" value="C:membrane"/>
    <property type="evidence" value="ECO:0007669"/>
    <property type="project" value="InterPro"/>
</dbReference>
<dbReference type="PANTHER" id="PTHR43847">
    <property type="entry name" value="BLL3993 PROTEIN"/>
    <property type="match status" value="1"/>
</dbReference>
<name>A0A133UMZ6_9EURY</name>
<proteinExistence type="predicted"/>
<evidence type="ECO:0008006" key="4">
    <source>
        <dbReference type="Google" id="ProtNLM"/>
    </source>
</evidence>
<keyword evidence="3" id="KW-1185">Reference proteome</keyword>
<feature type="transmembrane region" description="Helical" evidence="1">
    <location>
        <begin position="128"/>
        <end position="152"/>
    </location>
</feature>
<accession>A0A133UMZ6</accession>
<dbReference type="Pfam" id="PF01222">
    <property type="entry name" value="ERG4_ERG24"/>
    <property type="match status" value="1"/>
</dbReference>
<evidence type="ECO:0000313" key="3">
    <source>
        <dbReference type="Proteomes" id="UP000070155"/>
    </source>
</evidence>
<dbReference type="GO" id="GO:0016628">
    <property type="term" value="F:oxidoreductase activity, acting on the CH-CH group of donors, NAD or NADP as acceptor"/>
    <property type="evidence" value="ECO:0007669"/>
    <property type="project" value="InterPro"/>
</dbReference>
<gene>
    <name evidence="2" type="ORF">AKJ36_00170</name>
</gene>
<organism evidence="2 3">
    <name type="scientific">candidate division MSBL1 archaeon SCGC-AAA259I07</name>
    <dbReference type="NCBI Taxonomy" id="1698266"/>
    <lineage>
        <taxon>Archaea</taxon>
        <taxon>Methanobacteriati</taxon>
        <taxon>Methanobacteriota</taxon>
        <taxon>candidate division MSBL1</taxon>
    </lineage>
</organism>
<keyword evidence="1" id="KW-0812">Transmembrane</keyword>
<dbReference type="Proteomes" id="UP000070155">
    <property type="component" value="Unassembled WGS sequence"/>
</dbReference>
<feature type="transmembrane region" description="Helical" evidence="1">
    <location>
        <begin position="7"/>
        <end position="28"/>
    </location>
</feature>
<feature type="transmembrane region" description="Helical" evidence="1">
    <location>
        <begin position="40"/>
        <end position="58"/>
    </location>
</feature>
<reference evidence="2 3" key="1">
    <citation type="journal article" date="2016" name="Sci. Rep.">
        <title>Metabolic traits of an uncultured archaeal lineage -MSBL1- from brine pools of the Red Sea.</title>
        <authorList>
            <person name="Mwirichia R."/>
            <person name="Alam I."/>
            <person name="Rashid M."/>
            <person name="Vinu M."/>
            <person name="Ba-Alawi W."/>
            <person name="Anthony Kamau A."/>
            <person name="Kamanda Ngugi D."/>
            <person name="Goker M."/>
            <person name="Klenk H.P."/>
            <person name="Bajic V."/>
            <person name="Stingl U."/>
        </authorList>
    </citation>
    <scope>NUCLEOTIDE SEQUENCE [LARGE SCALE GENOMIC DNA]</scope>
    <source>
        <strain evidence="2">SCGC-AAA259I07</strain>
    </source>
</reference>
<comment type="caution">
    <text evidence="2">The sequence shown here is derived from an EMBL/GenBank/DDBJ whole genome shotgun (WGS) entry which is preliminary data.</text>
</comment>
<evidence type="ECO:0000313" key="2">
    <source>
        <dbReference type="EMBL" id="KXA95592.1"/>
    </source>
</evidence>
<sequence length="185" mass="20268">MIDLLSSVFLWASVPAGAMLAVIVAFHFESEPRTTEKKALGFLVILLFEVPRFAMPFLPQPGLGIPRMIAWPLGGALFALAMGFAGLAATRLGPAVADAPSKDEELQTSGVYGLVRHPIYFGDAFWPVGWSILFGAAYSLALTPLWFALLLVQSSLEERKLVGEHGEAYEHYKEHVPYRIIPKVV</sequence>
<dbReference type="AlphaFoldDB" id="A0A133UMZ6"/>
<dbReference type="EMBL" id="LHXQ01000001">
    <property type="protein sequence ID" value="KXA95592.1"/>
    <property type="molecule type" value="Genomic_DNA"/>
</dbReference>
<feature type="transmembrane region" description="Helical" evidence="1">
    <location>
        <begin position="70"/>
        <end position="89"/>
    </location>
</feature>
<dbReference type="Gene3D" id="1.20.120.1630">
    <property type="match status" value="1"/>
</dbReference>
<protein>
    <recommendedName>
        <fullName evidence="4">Steroid 5-alpha reductase C-terminal domain-containing protein</fullName>
    </recommendedName>
</protein>
<dbReference type="InterPro" id="IPR001171">
    <property type="entry name" value="ERG24_DHCR-like"/>
</dbReference>
<keyword evidence="1" id="KW-0472">Membrane</keyword>
<evidence type="ECO:0000256" key="1">
    <source>
        <dbReference type="SAM" id="Phobius"/>
    </source>
</evidence>
<dbReference type="PANTHER" id="PTHR43847:SF1">
    <property type="entry name" value="BLL3993 PROTEIN"/>
    <property type="match status" value="1"/>
</dbReference>
<dbReference type="InterPro" id="IPR052527">
    <property type="entry name" value="Metal_cation-efflux_comp"/>
</dbReference>
<keyword evidence="1" id="KW-1133">Transmembrane helix</keyword>
<dbReference type="GO" id="GO:0016126">
    <property type="term" value="P:sterol biosynthetic process"/>
    <property type="evidence" value="ECO:0007669"/>
    <property type="project" value="InterPro"/>
</dbReference>